<evidence type="ECO:0000256" key="1">
    <source>
        <dbReference type="SAM" id="Phobius"/>
    </source>
</evidence>
<feature type="transmembrane region" description="Helical" evidence="1">
    <location>
        <begin position="237"/>
        <end position="257"/>
    </location>
</feature>
<accession>A0A1T4LWL6</accession>
<name>A0A1T4LWL6_9FIRM</name>
<dbReference type="RefSeq" id="WP_078809762.1">
    <property type="nucleotide sequence ID" value="NZ_FUWM01000009.1"/>
</dbReference>
<feature type="transmembrane region" description="Helical" evidence="1">
    <location>
        <begin position="12"/>
        <end position="30"/>
    </location>
</feature>
<feature type="transmembrane region" description="Helical" evidence="1">
    <location>
        <begin position="204"/>
        <end position="225"/>
    </location>
</feature>
<gene>
    <name evidence="2" type="ORF">SAMN02745118_01278</name>
</gene>
<evidence type="ECO:0008006" key="4">
    <source>
        <dbReference type="Google" id="ProtNLM"/>
    </source>
</evidence>
<dbReference type="Proteomes" id="UP000190625">
    <property type="component" value="Unassembled WGS sequence"/>
</dbReference>
<dbReference type="AlphaFoldDB" id="A0A1T4LWL6"/>
<reference evidence="3" key="1">
    <citation type="submission" date="2017-02" db="EMBL/GenBank/DDBJ databases">
        <authorList>
            <person name="Varghese N."/>
            <person name="Submissions S."/>
        </authorList>
    </citation>
    <scope>NUCLEOTIDE SEQUENCE [LARGE SCALE GENOMIC DNA]</scope>
    <source>
        <strain evidence="3">ATCC BAA-73</strain>
    </source>
</reference>
<dbReference type="STRING" id="142842.SAMN02745118_01278"/>
<proteinExistence type="predicted"/>
<keyword evidence="1" id="KW-0812">Transmembrane</keyword>
<feature type="transmembrane region" description="Helical" evidence="1">
    <location>
        <begin position="124"/>
        <end position="157"/>
    </location>
</feature>
<keyword evidence="1" id="KW-0472">Membrane</keyword>
<organism evidence="2 3">
    <name type="scientific">Selenihalanaerobacter shriftii</name>
    <dbReference type="NCBI Taxonomy" id="142842"/>
    <lineage>
        <taxon>Bacteria</taxon>
        <taxon>Bacillati</taxon>
        <taxon>Bacillota</taxon>
        <taxon>Clostridia</taxon>
        <taxon>Halanaerobiales</taxon>
        <taxon>Halobacteroidaceae</taxon>
        <taxon>Selenihalanaerobacter</taxon>
    </lineage>
</organism>
<dbReference type="EMBL" id="FUWM01000009">
    <property type="protein sequence ID" value="SJZ59082.1"/>
    <property type="molecule type" value="Genomic_DNA"/>
</dbReference>
<evidence type="ECO:0000313" key="3">
    <source>
        <dbReference type="Proteomes" id="UP000190625"/>
    </source>
</evidence>
<dbReference type="OrthoDB" id="9883349at2"/>
<keyword evidence="1" id="KW-1133">Transmembrane helix</keyword>
<protein>
    <recommendedName>
        <fullName evidence="4">Polymer-forming protein</fullName>
    </recommendedName>
</protein>
<sequence length="284" mass="30487">MIIDRIQINKITLLLLCIFVVLFINCNIALANDKLETDNLIKHGNVKITADQIVENVIVVGGKVSIAGTIQEDVVVLGGDLEIKPSAIILGNIGVIGGKVKQSPEAKVTKNIFNLELSTSDFDILLVGLLLLLTFMFTKYLIGIILFLMSILLNLTVSSQIKSIGKTVSTNLIKSSLLGALGLLLMLLLVIISAISIIGSIISLLLLIVIVFGIILGLNGIAWLIGEKIAELLAIKIDKDITVSILGMSLLILFWFIPILGGLFLGILAILGFGAVIYNILPLR</sequence>
<keyword evidence="3" id="KW-1185">Reference proteome</keyword>
<feature type="transmembrane region" description="Helical" evidence="1">
    <location>
        <begin position="177"/>
        <end position="198"/>
    </location>
</feature>
<evidence type="ECO:0000313" key="2">
    <source>
        <dbReference type="EMBL" id="SJZ59082.1"/>
    </source>
</evidence>